<evidence type="ECO:0000313" key="5">
    <source>
        <dbReference type="Proteomes" id="UP000626844"/>
    </source>
</evidence>
<comment type="similarity">
    <text evidence="1">Belongs to the DinB family.</text>
</comment>
<feature type="binding site" evidence="3">
    <location>
        <position position="48"/>
    </location>
    <ligand>
        <name>a divalent metal cation</name>
        <dbReference type="ChEBI" id="CHEBI:60240"/>
    </ligand>
</feature>
<dbReference type="EMBL" id="JACXAI010000010">
    <property type="protein sequence ID" value="MBD1380480.1"/>
    <property type="molecule type" value="Genomic_DNA"/>
</dbReference>
<dbReference type="Gene3D" id="1.20.120.450">
    <property type="entry name" value="dinb family like domain"/>
    <property type="match status" value="1"/>
</dbReference>
<dbReference type="GO" id="GO:0046872">
    <property type="term" value="F:metal ion binding"/>
    <property type="evidence" value="ECO:0007669"/>
    <property type="project" value="UniProtKB-KW"/>
</dbReference>
<name>A0A926RXB1_9BACI</name>
<dbReference type="Pfam" id="PF05163">
    <property type="entry name" value="DinB"/>
    <property type="match status" value="1"/>
</dbReference>
<proteinExistence type="inferred from homology"/>
<reference evidence="4" key="1">
    <citation type="submission" date="2020-09" db="EMBL/GenBank/DDBJ databases">
        <title>A novel bacterium of genus Bacillus, isolated from South China Sea.</title>
        <authorList>
            <person name="Huang H."/>
            <person name="Mo K."/>
            <person name="Hu Y."/>
        </authorList>
    </citation>
    <scope>NUCLEOTIDE SEQUENCE</scope>
    <source>
        <strain evidence="4">IB182487</strain>
    </source>
</reference>
<dbReference type="PANTHER" id="PTHR37302">
    <property type="entry name" value="SLR1116 PROTEIN"/>
    <property type="match status" value="1"/>
</dbReference>
<feature type="binding site" evidence="3">
    <location>
        <position position="136"/>
    </location>
    <ligand>
        <name>a divalent metal cation</name>
        <dbReference type="ChEBI" id="CHEBI:60240"/>
    </ligand>
</feature>
<comment type="caution">
    <text evidence="4">The sequence shown here is derived from an EMBL/GenBank/DDBJ whole genome shotgun (WGS) entry which is preliminary data.</text>
</comment>
<evidence type="ECO:0000313" key="4">
    <source>
        <dbReference type="EMBL" id="MBD1380480.1"/>
    </source>
</evidence>
<evidence type="ECO:0000256" key="1">
    <source>
        <dbReference type="ARBA" id="ARBA00008635"/>
    </source>
</evidence>
<accession>A0A926RXB1</accession>
<dbReference type="Proteomes" id="UP000626844">
    <property type="component" value="Unassembled WGS sequence"/>
</dbReference>
<dbReference type="RefSeq" id="WP_191158075.1">
    <property type="nucleotide sequence ID" value="NZ_JACXAI010000010.1"/>
</dbReference>
<dbReference type="SUPFAM" id="SSF109854">
    <property type="entry name" value="DinB/YfiT-like putative metalloenzymes"/>
    <property type="match status" value="1"/>
</dbReference>
<keyword evidence="5" id="KW-1185">Reference proteome</keyword>
<gene>
    <name evidence="4" type="ORF">IC621_09580</name>
</gene>
<keyword evidence="2 3" id="KW-0479">Metal-binding</keyword>
<feature type="binding site" evidence="3">
    <location>
        <position position="140"/>
    </location>
    <ligand>
        <name>a divalent metal cation</name>
        <dbReference type="ChEBI" id="CHEBI:60240"/>
    </ligand>
</feature>
<organism evidence="4 5">
    <name type="scientific">Metabacillus arenae</name>
    <dbReference type="NCBI Taxonomy" id="2771434"/>
    <lineage>
        <taxon>Bacteria</taxon>
        <taxon>Bacillati</taxon>
        <taxon>Bacillota</taxon>
        <taxon>Bacilli</taxon>
        <taxon>Bacillales</taxon>
        <taxon>Bacillaceae</taxon>
        <taxon>Metabacillus</taxon>
    </lineage>
</organism>
<evidence type="ECO:0000256" key="3">
    <source>
        <dbReference type="PIRSR" id="PIRSR607837-1"/>
    </source>
</evidence>
<dbReference type="InterPro" id="IPR007837">
    <property type="entry name" value="DinB"/>
</dbReference>
<dbReference type="AlphaFoldDB" id="A0A926RXB1"/>
<sequence>MENKTIELFDYNVWGNNRTFNRIKELPESIYTQDVKSVFQSISEVIEHIYLTDLVWYYTMSGKSFDETVSLLGKRKEELVNERLADMEIEYLELSKRYQELFDSREDLEALFTIAHPNFGSTETSIAELVQHVVNHGTYHRGNITAMLRQLGHAGPSTDFIYFLFEKKSNQGKVLRNAD</sequence>
<dbReference type="InterPro" id="IPR034660">
    <property type="entry name" value="DinB/YfiT-like"/>
</dbReference>
<dbReference type="PANTHER" id="PTHR37302:SF1">
    <property type="entry name" value="PROTEIN DINB"/>
    <property type="match status" value="1"/>
</dbReference>
<evidence type="ECO:0000256" key="2">
    <source>
        <dbReference type="ARBA" id="ARBA00022723"/>
    </source>
</evidence>
<protein>
    <submittedName>
        <fullName evidence="4">Damage-inducible protein DinB</fullName>
    </submittedName>
</protein>